<evidence type="ECO:0000313" key="1">
    <source>
        <dbReference type="EMBL" id="CAB1423983.1"/>
    </source>
</evidence>
<dbReference type="Proteomes" id="UP001153269">
    <property type="component" value="Unassembled WGS sequence"/>
</dbReference>
<gene>
    <name evidence="1" type="ORF">PLEPLA_LOCUS11904</name>
</gene>
<name>A0A9N7U3H4_PLEPL</name>
<organism evidence="1 2">
    <name type="scientific">Pleuronectes platessa</name>
    <name type="common">European plaice</name>
    <dbReference type="NCBI Taxonomy" id="8262"/>
    <lineage>
        <taxon>Eukaryota</taxon>
        <taxon>Metazoa</taxon>
        <taxon>Chordata</taxon>
        <taxon>Craniata</taxon>
        <taxon>Vertebrata</taxon>
        <taxon>Euteleostomi</taxon>
        <taxon>Actinopterygii</taxon>
        <taxon>Neopterygii</taxon>
        <taxon>Teleostei</taxon>
        <taxon>Neoteleostei</taxon>
        <taxon>Acanthomorphata</taxon>
        <taxon>Carangaria</taxon>
        <taxon>Pleuronectiformes</taxon>
        <taxon>Pleuronectoidei</taxon>
        <taxon>Pleuronectidae</taxon>
        <taxon>Pleuronectes</taxon>
    </lineage>
</organism>
<sequence length="128" mass="13371">MPQLRSPPSSPGQLDVSAASAHIWAVEIKHASVKRHRSEVKTHRWKVPGSVSVSVCQRVIQLSAAGGDDSHSPVSGSSVFGGSGSVSPALIQQQALNLSPVPRFLRFPSPEVIEQSVGGGEGLSFPAL</sequence>
<dbReference type="AlphaFoldDB" id="A0A9N7U3H4"/>
<comment type="caution">
    <text evidence="1">The sequence shown here is derived from an EMBL/GenBank/DDBJ whole genome shotgun (WGS) entry which is preliminary data.</text>
</comment>
<evidence type="ECO:0000313" key="2">
    <source>
        <dbReference type="Proteomes" id="UP001153269"/>
    </source>
</evidence>
<dbReference type="EMBL" id="CADEAL010000697">
    <property type="protein sequence ID" value="CAB1423983.1"/>
    <property type="molecule type" value="Genomic_DNA"/>
</dbReference>
<keyword evidence="2" id="KW-1185">Reference proteome</keyword>
<protein>
    <submittedName>
        <fullName evidence="1">Uncharacterized protein</fullName>
    </submittedName>
</protein>
<proteinExistence type="predicted"/>
<reference evidence="1" key="1">
    <citation type="submission" date="2020-03" db="EMBL/GenBank/DDBJ databases">
        <authorList>
            <person name="Weist P."/>
        </authorList>
    </citation>
    <scope>NUCLEOTIDE SEQUENCE</scope>
</reference>
<accession>A0A9N7U3H4</accession>